<dbReference type="InterPro" id="IPR045455">
    <property type="entry name" value="NrS-1_pol-like_helicase"/>
</dbReference>
<feature type="domain" description="NrS-1 polymerase-like helicase" evidence="2">
    <location>
        <begin position="188"/>
        <end position="296"/>
    </location>
</feature>
<organism evidence="3 4">
    <name type="scientific">Neiella marina</name>
    <dbReference type="NCBI Taxonomy" id="508461"/>
    <lineage>
        <taxon>Bacteria</taxon>
        <taxon>Pseudomonadati</taxon>
        <taxon>Pseudomonadota</taxon>
        <taxon>Gammaproteobacteria</taxon>
        <taxon>Alteromonadales</taxon>
        <taxon>Echinimonadaceae</taxon>
        <taxon>Neiella</taxon>
    </lineage>
</organism>
<gene>
    <name evidence="3" type="ORF">GCM10011369_23280</name>
</gene>
<feature type="compositionally biased region" description="Polar residues" evidence="1">
    <location>
        <begin position="24"/>
        <end position="43"/>
    </location>
</feature>
<keyword evidence="4" id="KW-1185">Reference proteome</keyword>
<dbReference type="EMBL" id="BMDX01000011">
    <property type="protein sequence ID" value="GGA80677.1"/>
    <property type="molecule type" value="Genomic_DNA"/>
</dbReference>
<evidence type="ECO:0000313" key="4">
    <source>
        <dbReference type="Proteomes" id="UP000619743"/>
    </source>
</evidence>
<sequence>MGAEQLNDWNDLQNEADISHVREQLNSAANDAANQSPTPSGGASDSDHNGLYDDTNRYSIDTLLEHFWFVWGTDTCWDNLNKVQIRLSHLRHGVGNDKFKAWNESFRRKTVWEIVYEPGADLDPTIVNLFEGFAVDPDSTGEQGCQRILQHLRHMCRNRETEYQFMLKWIAYPLQYPGAKMATSIVMFGAEGTGKSVVWEEVVKPIYGKHGGTIGQAQLESQFTGWKSAKSFVVAEEVVSRQERNHHKGMLKQLISGKTFRINEKNLPEHEESNHMNLVFNSNSTIPQELDEGDRRYLVLYGDQVAGKQYFDELIHEIKNGGIACFMHYMLNLDLGDFDAHTKPPMNVEKEGLIEASMPSPAYFHKQWKGGELDIPYMSAPSGDLYKYFSRWCEASGEFKRTQRFFSNEVARAMTAYRLKMNYPYINSGSKTVRVFLSQQLVARCHEAKLDSTEFNKVVAEECRKFIQIMDSNKGNLSNNGE</sequence>
<reference evidence="4" key="1">
    <citation type="journal article" date="2019" name="Int. J. Syst. Evol. Microbiol.">
        <title>The Global Catalogue of Microorganisms (GCM) 10K type strain sequencing project: providing services to taxonomists for standard genome sequencing and annotation.</title>
        <authorList>
            <consortium name="The Broad Institute Genomics Platform"/>
            <consortium name="The Broad Institute Genome Sequencing Center for Infectious Disease"/>
            <person name="Wu L."/>
            <person name="Ma J."/>
        </authorList>
    </citation>
    <scope>NUCLEOTIDE SEQUENCE [LARGE SCALE GENOMIC DNA]</scope>
    <source>
        <strain evidence="4">CGMCC 1.10130</strain>
    </source>
</reference>
<dbReference type="Gene3D" id="3.40.50.300">
    <property type="entry name" value="P-loop containing nucleotide triphosphate hydrolases"/>
    <property type="match status" value="1"/>
</dbReference>
<name>A0A8J2XPE6_9GAMM</name>
<dbReference type="AlphaFoldDB" id="A0A8J2XPE6"/>
<feature type="region of interest" description="Disordered" evidence="1">
    <location>
        <begin position="20"/>
        <end position="49"/>
    </location>
</feature>
<evidence type="ECO:0000313" key="3">
    <source>
        <dbReference type="EMBL" id="GGA80677.1"/>
    </source>
</evidence>
<evidence type="ECO:0000256" key="1">
    <source>
        <dbReference type="SAM" id="MobiDB-lite"/>
    </source>
</evidence>
<protein>
    <recommendedName>
        <fullName evidence="2">NrS-1 polymerase-like helicase domain-containing protein</fullName>
    </recommendedName>
</protein>
<dbReference type="Pfam" id="PF19263">
    <property type="entry name" value="DUF5906"/>
    <property type="match status" value="1"/>
</dbReference>
<dbReference type="InterPro" id="IPR027417">
    <property type="entry name" value="P-loop_NTPase"/>
</dbReference>
<dbReference type="Proteomes" id="UP000619743">
    <property type="component" value="Unassembled WGS sequence"/>
</dbReference>
<accession>A0A8J2XPE6</accession>
<proteinExistence type="predicted"/>
<comment type="caution">
    <text evidence="3">The sequence shown here is derived from an EMBL/GenBank/DDBJ whole genome shotgun (WGS) entry which is preliminary data.</text>
</comment>
<evidence type="ECO:0000259" key="2">
    <source>
        <dbReference type="Pfam" id="PF19263"/>
    </source>
</evidence>